<dbReference type="OrthoDB" id="9794717at2"/>
<dbReference type="CDD" id="cd00542">
    <property type="entry name" value="Ntn_PVA"/>
    <property type="match status" value="1"/>
</dbReference>
<dbReference type="NCBIfam" id="NF038245">
    <property type="entry name" value="bile_salt_hydro"/>
    <property type="match status" value="1"/>
</dbReference>
<comment type="pathway">
    <text evidence="1">Lipid metabolism; bile acid biosynthesis.</text>
</comment>
<evidence type="ECO:0000256" key="6">
    <source>
        <dbReference type="ARBA" id="ARBA00044804"/>
    </source>
</evidence>
<dbReference type="Proteomes" id="UP000430345">
    <property type="component" value="Unassembled WGS sequence"/>
</dbReference>
<name>A0A6I1MM56_9CLOT</name>
<evidence type="ECO:0000313" key="11">
    <source>
        <dbReference type="EMBL" id="MPQ43833.1"/>
    </source>
</evidence>
<organism evidence="11 12">
    <name type="scientific">Clostridium tarantellae</name>
    <dbReference type="NCBI Taxonomy" id="39493"/>
    <lineage>
        <taxon>Bacteria</taxon>
        <taxon>Bacillati</taxon>
        <taxon>Bacillota</taxon>
        <taxon>Clostridia</taxon>
        <taxon>Eubacteriales</taxon>
        <taxon>Clostridiaceae</taxon>
        <taxon>Clostridium</taxon>
    </lineage>
</organism>
<keyword evidence="4" id="KW-0443">Lipid metabolism</keyword>
<reference evidence="11 12" key="1">
    <citation type="submission" date="2019-10" db="EMBL/GenBank/DDBJ databases">
        <title>The Genome Sequence of Clostridium tarantellae Isolated from Fish Brain.</title>
        <authorList>
            <person name="Bano L."/>
            <person name="Kiel M."/>
            <person name="Sales G."/>
            <person name="Doxey A.C."/>
            <person name="Mansfield M.J."/>
            <person name="Schiavone M."/>
            <person name="Rossetto O."/>
            <person name="Pirazzini M."/>
            <person name="Dobrindt U."/>
            <person name="Montecucco C."/>
        </authorList>
    </citation>
    <scope>NUCLEOTIDE SEQUENCE [LARGE SCALE GENOMIC DNA]</scope>
    <source>
        <strain evidence="11 12">DSM 3997</strain>
    </source>
</reference>
<dbReference type="EC" id="3.5.1.24" evidence="5"/>
<evidence type="ECO:0000259" key="10">
    <source>
        <dbReference type="Pfam" id="PF02275"/>
    </source>
</evidence>
<dbReference type="GO" id="GO:0045302">
    <property type="term" value="F:choloylglycine hydrolase activity"/>
    <property type="evidence" value="ECO:0007669"/>
    <property type="project" value="UniProtKB-EC"/>
</dbReference>
<comment type="similarity">
    <text evidence="2">Belongs to the peptidase C59 family.</text>
</comment>
<evidence type="ECO:0000313" key="12">
    <source>
        <dbReference type="Proteomes" id="UP000430345"/>
    </source>
</evidence>
<dbReference type="InterPro" id="IPR047711">
    <property type="entry name" value="CBAH"/>
</dbReference>
<evidence type="ECO:0000256" key="7">
    <source>
        <dbReference type="ARBA" id="ARBA00044806"/>
    </source>
</evidence>
<evidence type="ECO:0000256" key="2">
    <source>
        <dbReference type="ARBA" id="ARBA00006625"/>
    </source>
</evidence>
<dbReference type="PANTHER" id="PTHR35527">
    <property type="entry name" value="CHOLOYLGLYCINE HYDROLASE"/>
    <property type="match status" value="1"/>
</dbReference>
<dbReference type="InterPro" id="IPR029055">
    <property type="entry name" value="Ntn_hydrolases_N"/>
</dbReference>
<dbReference type="InterPro" id="IPR029132">
    <property type="entry name" value="CBAH/NAAA_C"/>
</dbReference>
<comment type="caution">
    <text evidence="11">The sequence shown here is derived from an EMBL/GenBank/DDBJ whole genome shotgun (WGS) entry which is preliminary data.</text>
</comment>
<proteinExistence type="inferred from homology"/>
<dbReference type="PANTHER" id="PTHR35527:SF2">
    <property type="entry name" value="HYDROLASE"/>
    <property type="match status" value="1"/>
</dbReference>
<evidence type="ECO:0000256" key="3">
    <source>
        <dbReference type="ARBA" id="ARBA00022801"/>
    </source>
</evidence>
<keyword evidence="12" id="KW-1185">Reference proteome</keyword>
<dbReference type="Gene3D" id="3.60.60.10">
    <property type="entry name" value="Penicillin V Acylase, Chain A"/>
    <property type="match status" value="1"/>
</dbReference>
<gene>
    <name evidence="11" type="ORF">GBZ86_08690</name>
</gene>
<accession>A0A6I1MM56</accession>
<evidence type="ECO:0000256" key="5">
    <source>
        <dbReference type="ARBA" id="ARBA00044769"/>
    </source>
</evidence>
<evidence type="ECO:0000256" key="8">
    <source>
        <dbReference type="ARBA" id="ARBA00047285"/>
    </source>
</evidence>
<sequence length="329" mass="37234">MCTGLLLKTKDGEHLFGRNMDIEFSFNQQVGVIPRSFTYASTVNNEKFITKYAIIGMMTLMAGHPMLADGMNEKGLACAGLNFPGYSYLSDESKEGAHNIPCHDFMLWMLGQFQSVKELKEELKNLNLMNKPFGPNIPEATLHWMVTDKTGECIVIENTKEKLSIFDNTVGVLTNSPTFDWHLTNLRQYMGLSSEQVISTKWDREELSPLGVGVGAVGMPGDETPASRFIRAAFLRHFLMLNEIEHVDIGEFYHILNNVAMTSGAVRTPEKKSDLTQYSSCMSLEKGIYYYNTYKNNQINAINMHNEDLDGNEIKVYPYSEELQINYVN</sequence>
<dbReference type="EMBL" id="WHJC01000112">
    <property type="protein sequence ID" value="MPQ43833.1"/>
    <property type="molecule type" value="Genomic_DNA"/>
</dbReference>
<dbReference type="SUPFAM" id="SSF56235">
    <property type="entry name" value="N-terminal nucleophile aminohydrolases (Ntn hydrolases)"/>
    <property type="match status" value="1"/>
</dbReference>
<dbReference type="AlphaFoldDB" id="A0A6I1MM56"/>
<comment type="catalytic activity">
    <reaction evidence="8">
        <text>cholate + taurine = taurocholate + H2O</text>
        <dbReference type="Rhea" id="RHEA:47108"/>
        <dbReference type="ChEBI" id="CHEBI:15377"/>
        <dbReference type="ChEBI" id="CHEBI:29747"/>
        <dbReference type="ChEBI" id="CHEBI:36257"/>
        <dbReference type="ChEBI" id="CHEBI:507393"/>
    </reaction>
    <physiologicalReaction direction="right-to-left" evidence="8">
        <dbReference type="Rhea" id="RHEA:47110"/>
    </physiologicalReaction>
</comment>
<keyword evidence="3 11" id="KW-0378">Hydrolase</keyword>
<dbReference type="GO" id="GO:0006629">
    <property type="term" value="P:lipid metabolic process"/>
    <property type="evidence" value="ECO:0007669"/>
    <property type="project" value="UniProtKB-KW"/>
</dbReference>
<evidence type="ECO:0000256" key="9">
    <source>
        <dbReference type="ARBA" id="ARBA00048897"/>
    </source>
</evidence>
<dbReference type="Pfam" id="PF02275">
    <property type="entry name" value="CBAH"/>
    <property type="match status" value="1"/>
</dbReference>
<evidence type="ECO:0000256" key="4">
    <source>
        <dbReference type="ARBA" id="ARBA00023098"/>
    </source>
</evidence>
<protein>
    <recommendedName>
        <fullName evidence="5">choloylglycine hydrolase</fullName>
        <ecNumber evidence="5">3.5.1.24</ecNumber>
    </recommendedName>
    <alternativeName>
        <fullName evidence="6">Bile salt hydrolase</fullName>
    </alternativeName>
    <alternativeName>
        <fullName evidence="7">Choloylglycine hydrolase</fullName>
    </alternativeName>
</protein>
<comment type="catalytic activity">
    <reaction evidence="9">
        <text>taurodeoxycholate + H2O = deoxycholate + taurine</text>
        <dbReference type="Rhea" id="RHEA:47556"/>
        <dbReference type="ChEBI" id="CHEBI:15377"/>
        <dbReference type="ChEBI" id="CHEBI:23614"/>
        <dbReference type="ChEBI" id="CHEBI:36261"/>
        <dbReference type="ChEBI" id="CHEBI:507393"/>
    </reaction>
    <physiologicalReaction direction="left-to-right" evidence="9">
        <dbReference type="Rhea" id="RHEA:47557"/>
    </physiologicalReaction>
</comment>
<evidence type="ECO:0000256" key="1">
    <source>
        <dbReference type="ARBA" id="ARBA00004860"/>
    </source>
</evidence>
<dbReference type="InterPro" id="IPR052193">
    <property type="entry name" value="Peptidase_C59"/>
</dbReference>
<feature type="domain" description="Choloylglycine hydrolase/NAAA C-terminal" evidence="10">
    <location>
        <begin position="2"/>
        <end position="317"/>
    </location>
</feature>
<dbReference type="RefSeq" id="WP_152889719.1">
    <property type="nucleotide sequence ID" value="NZ_WHJC01000112.1"/>
</dbReference>